<keyword evidence="2" id="KW-0012">Acyltransferase</keyword>
<sequence>MGDVEMDEQVGYASPGNDKSAALRVMARRCFTETFSHLYEPEPFARFLDEVYGDSGSMSKDLLDPGMEWLVAEMRGEIIGYAKLRPLAAPAPNPRNGSLELQQIYVLREWHGRGIAERLMLWALDRARTLGAPEIYLTVFDHNERAKRFYARHGFTEVGRCTFQLGDRIDDDRVWRKTL</sequence>
<keyword evidence="5" id="KW-1185">Reference proteome</keyword>
<evidence type="ECO:0000256" key="2">
    <source>
        <dbReference type="ARBA" id="ARBA00023315"/>
    </source>
</evidence>
<keyword evidence="1" id="KW-0808">Transferase</keyword>
<dbReference type="InterPro" id="IPR000182">
    <property type="entry name" value="GNAT_dom"/>
</dbReference>
<protein>
    <submittedName>
        <fullName evidence="4">N-acetyltransferase</fullName>
    </submittedName>
</protein>
<dbReference type="CDD" id="cd04301">
    <property type="entry name" value="NAT_SF"/>
    <property type="match status" value="1"/>
</dbReference>
<reference evidence="5" key="1">
    <citation type="journal article" date="2019" name="Int. J. Syst. Evol. Microbiol.">
        <title>The Global Catalogue of Microorganisms (GCM) 10K type strain sequencing project: providing services to taxonomists for standard genome sequencing and annotation.</title>
        <authorList>
            <consortium name="The Broad Institute Genomics Platform"/>
            <consortium name="The Broad Institute Genome Sequencing Center for Infectious Disease"/>
            <person name="Wu L."/>
            <person name="Ma J."/>
        </authorList>
    </citation>
    <scope>NUCLEOTIDE SEQUENCE [LARGE SCALE GENOMIC DNA]</scope>
    <source>
        <strain evidence="5">NBRC 111981</strain>
    </source>
</reference>
<gene>
    <name evidence="4" type="ORF">GCM10007898_23550</name>
</gene>
<comment type="caution">
    <text evidence="4">The sequence shown here is derived from an EMBL/GenBank/DDBJ whole genome shotgun (WGS) entry which is preliminary data.</text>
</comment>
<dbReference type="InterPro" id="IPR016181">
    <property type="entry name" value="Acyl_CoA_acyltransferase"/>
</dbReference>
<dbReference type="EMBL" id="BSOA01000020">
    <property type="protein sequence ID" value="GLQ88785.1"/>
    <property type="molecule type" value="Genomic_DNA"/>
</dbReference>
<dbReference type="Proteomes" id="UP001156627">
    <property type="component" value="Unassembled WGS sequence"/>
</dbReference>
<dbReference type="PANTHER" id="PTHR43877">
    <property type="entry name" value="AMINOALKYLPHOSPHONATE N-ACETYLTRANSFERASE-RELATED-RELATED"/>
    <property type="match status" value="1"/>
</dbReference>
<name>A0ABQ5XE25_9GAMM</name>
<dbReference type="Gene3D" id="3.40.630.30">
    <property type="match status" value="1"/>
</dbReference>
<proteinExistence type="predicted"/>
<accession>A0ABQ5XE25</accession>
<evidence type="ECO:0000256" key="1">
    <source>
        <dbReference type="ARBA" id="ARBA00022679"/>
    </source>
</evidence>
<evidence type="ECO:0000313" key="4">
    <source>
        <dbReference type="EMBL" id="GLQ88785.1"/>
    </source>
</evidence>
<evidence type="ECO:0000313" key="5">
    <source>
        <dbReference type="Proteomes" id="UP001156627"/>
    </source>
</evidence>
<dbReference type="Pfam" id="PF00583">
    <property type="entry name" value="Acetyltransf_1"/>
    <property type="match status" value="1"/>
</dbReference>
<evidence type="ECO:0000259" key="3">
    <source>
        <dbReference type="PROSITE" id="PS51186"/>
    </source>
</evidence>
<dbReference type="PROSITE" id="PS51186">
    <property type="entry name" value="GNAT"/>
    <property type="match status" value="1"/>
</dbReference>
<dbReference type="InterPro" id="IPR050832">
    <property type="entry name" value="Bact_Acetyltransf"/>
</dbReference>
<organism evidence="4 5">
    <name type="scientific">Dyella flagellata</name>
    <dbReference type="NCBI Taxonomy" id="1867833"/>
    <lineage>
        <taxon>Bacteria</taxon>
        <taxon>Pseudomonadati</taxon>
        <taxon>Pseudomonadota</taxon>
        <taxon>Gammaproteobacteria</taxon>
        <taxon>Lysobacterales</taxon>
        <taxon>Rhodanobacteraceae</taxon>
        <taxon>Dyella</taxon>
    </lineage>
</organism>
<dbReference type="SUPFAM" id="SSF55729">
    <property type="entry name" value="Acyl-CoA N-acyltransferases (Nat)"/>
    <property type="match status" value="1"/>
</dbReference>
<feature type="domain" description="N-acetyltransferase" evidence="3">
    <location>
        <begin position="26"/>
        <end position="179"/>
    </location>
</feature>